<comment type="similarity">
    <text evidence="3">Belongs to the KHG/KDPG aldolase family.</text>
</comment>
<dbReference type="Proteomes" id="UP001431656">
    <property type="component" value="Chromosome"/>
</dbReference>
<comment type="catalytic activity">
    <reaction evidence="1">
        <text>2-dehydro-3-deoxy-6-phospho-D-gluconate = D-glyceraldehyde 3-phosphate + pyruvate</text>
        <dbReference type="Rhea" id="RHEA:17089"/>
        <dbReference type="ChEBI" id="CHEBI:15361"/>
        <dbReference type="ChEBI" id="CHEBI:57569"/>
        <dbReference type="ChEBI" id="CHEBI:59776"/>
        <dbReference type="EC" id="4.1.2.14"/>
    </reaction>
</comment>
<evidence type="ECO:0000256" key="8">
    <source>
        <dbReference type="ARBA" id="ARBA00023277"/>
    </source>
</evidence>
<evidence type="ECO:0000256" key="6">
    <source>
        <dbReference type="ARBA" id="ARBA00023239"/>
    </source>
</evidence>
<evidence type="ECO:0000256" key="7">
    <source>
        <dbReference type="ARBA" id="ARBA00023270"/>
    </source>
</evidence>
<name>A0AAN0KI74_9ACTN</name>
<dbReference type="NCBIfam" id="TIGR01182">
    <property type="entry name" value="eda"/>
    <property type="match status" value="1"/>
</dbReference>
<dbReference type="AlphaFoldDB" id="A0AAN0KI74"/>
<keyword evidence="7" id="KW-0704">Schiff base</keyword>
<gene>
    <name evidence="9" type="ORF">brsh051_15160</name>
</gene>
<reference evidence="9" key="1">
    <citation type="journal article" date="2024" name="Int. J. Syst. Evol. Microbiol.">
        <title>Brooklawnia propionicigenes sp. nov., a facultatively anaerobic, propionate-producing bacterium isolated from a methanogenic reactor treating waste from cattle farms.</title>
        <authorList>
            <person name="Akita Y."/>
            <person name="Ueki A."/>
            <person name="Tonouchi A."/>
            <person name="Sugawara Y."/>
            <person name="Honma S."/>
            <person name="Kaku N."/>
            <person name="Ueki K."/>
        </authorList>
    </citation>
    <scope>NUCLEOTIDE SEQUENCE</scope>
    <source>
        <strain evidence="9">SH051</strain>
    </source>
</reference>
<comment type="pathway">
    <text evidence="2">Carbohydrate acid metabolism; 2-dehydro-3-deoxy-D-gluconate degradation; D-glyceraldehyde 3-phosphate and pyruvate from 2-dehydro-3-deoxy-D-gluconate: step 2/2.</text>
</comment>
<dbReference type="PANTHER" id="PTHR30246">
    <property type="entry name" value="2-KETO-3-DEOXY-6-PHOSPHOGLUCONATE ALDOLASE"/>
    <property type="match status" value="1"/>
</dbReference>
<dbReference type="SUPFAM" id="SSF51569">
    <property type="entry name" value="Aldolase"/>
    <property type="match status" value="1"/>
</dbReference>
<keyword evidence="8" id="KW-0119">Carbohydrate metabolism</keyword>
<dbReference type="GO" id="GO:0008675">
    <property type="term" value="F:2-dehydro-3-deoxy-phosphogluconate aldolase activity"/>
    <property type="evidence" value="ECO:0007669"/>
    <property type="project" value="UniProtKB-EC"/>
</dbReference>
<evidence type="ECO:0000256" key="3">
    <source>
        <dbReference type="ARBA" id="ARBA00006906"/>
    </source>
</evidence>
<organism evidence="9 10">
    <name type="scientific">Brooklawnia propionicigenes</name>
    <dbReference type="NCBI Taxonomy" id="3041175"/>
    <lineage>
        <taxon>Bacteria</taxon>
        <taxon>Bacillati</taxon>
        <taxon>Actinomycetota</taxon>
        <taxon>Actinomycetes</taxon>
        <taxon>Propionibacteriales</taxon>
        <taxon>Propionibacteriaceae</taxon>
        <taxon>Brooklawnia</taxon>
    </lineage>
</organism>
<dbReference type="Gene3D" id="3.20.20.70">
    <property type="entry name" value="Aldolase class I"/>
    <property type="match status" value="1"/>
</dbReference>
<proteinExistence type="inferred from homology"/>
<accession>A0AAN0KI74</accession>
<dbReference type="PROSITE" id="PS00159">
    <property type="entry name" value="ALDOLASE_KDPG_KHG_1"/>
    <property type="match status" value="1"/>
</dbReference>
<dbReference type="InterPro" id="IPR000887">
    <property type="entry name" value="Aldlse_KDPG_KHG"/>
</dbReference>
<evidence type="ECO:0000313" key="10">
    <source>
        <dbReference type="Proteomes" id="UP001431656"/>
    </source>
</evidence>
<dbReference type="CDD" id="cd00452">
    <property type="entry name" value="KDPG_aldolase"/>
    <property type="match status" value="1"/>
</dbReference>
<evidence type="ECO:0000256" key="1">
    <source>
        <dbReference type="ARBA" id="ARBA00000654"/>
    </source>
</evidence>
<dbReference type="Pfam" id="PF01081">
    <property type="entry name" value="Aldolase"/>
    <property type="match status" value="1"/>
</dbReference>
<keyword evidence="6" id="KW-0456">Lyase</keyword>
<dbReference type="KEGG" id="broo:brsh051_15160"/>
<dbReference type="NCBIfam" id="NF004325">
    <property type="entry name" value="PRK05718.1"/>
    <property type="match status" value="1"/>
</dbReference>
<evidence type="ECO:0000313" key="9">
    <source>
        <dbReference type="EMBL" id="BEH02235.1"/>
    </source>
</evidence>
<dbReference type="InterPro" id="IPR031338">
    <property type="entry name" value="KDPG/KHG_AS_2"/>
</dbReference>
<evidence type="ECO:0000256" key="2">
    <source>
        <dbReference type="ARBA" id="ARBA00004736"/>
    </source>
</evidence>
<sequence length="214" mass="21715">MSVTLDDITRYRIVPVVVLNDAANASGLGDALVAGGLPVAEVTFRTAAAADSIKVLAKRDDILVGAGTVRSVAQVEQAVDAGASFIVSPGLKVEVVKRAQELGVPVLPGAVTPTEIMLAHDLGLTTVKFFPANVYGGASAIKALSAPFGGTQFIPTGGVNAANLGEFLGLSCIPAVGGSWMVPAKAVDGGEFDKITKLSREAMDLVAQLSGGDK</sequence>
<keyword evidence="10" id="KW-1185">Reference proteome</keyword>
<evidence type="ECO:0000256" key="4">
    <source>
        <dbReference type="ARBA" id="ARBA00011233"/>
    </source>
</evidence>
<dbReference type="InterPro" id="IPR031337">
    <property type="entry name" value="KDPG/KHG_AS_1"/>
</dbReference>
<dbReference type="RefSeq" id="WP_286263679.1">
    <property type="nucleotide sequence ID" value="NZ_AP028056.1"/>
</dbReference>
<dbReference type="EMBL" id="AP028056">
    <property type="protein sequence ID" value="BEH02235.1"/>
    <property type="molecule type" value="Genomic_DNA"/>
</dbReference>
<dbReference type="PROSITE" id="PS00160">
    <property type="entry name" value="ALDOLASE_KDPG_KHG_2"/>
    <property type="match status" value="1"/>
</dbReference>
<comment type="subunit">
    <text evidence="4">Homotrimer.</text>
</comment>
<dbReference type="EC" id="4.1.2.14" evidence="5"/>
<dbReference type="PANTHER" id="PTHR30246:SF1">
    <property type="entry name" value="2-DEHYDRO-3-DEOXY-6-PHOSPHOGALACTONATE ALDOLASE-RELATED"/>
    <property type="match status" value="1"/>
</dbReference>
<dbReference type="InterPro" id="IPR013785">
    <property type="entry name" value="Aldolase_TIM"/>
</dbReference>
<protein>
    <recommendedName>
        <fullName evidence="5">2-dehydro-3-deoxy-phosphogluconate aldolase</fullName>
        <ecNumber evidence="5">4.1.2.14</ecNumber>
    </recommendedName>
</protein>
<evidence type="ECO:0000256" key="5">
    <source>
        <dbReference type="ARBA" id="ARBA00013063"/>
    </source>
</evidence>